<feature type="signal peptide" evidence="5">
    <location>
        <begin position="1"/>
        <end position="23"/>
    </location>
</feature>
<evidence type="ECO:0000259" key="6">
    <source>
        <dbReference type="Pfam" id="PF13505"/>
    </source>
</evidence>
<proteinExistence type="inferred from homology"/>
<feature type="domain" description="Outer membrane protein beta-barrel" evidence="6">
    <location>
        <begin position="21"/>
        <end position="253"/>
    </location>
</feature>
<dbReference type="Gene3D" id="2.40.160.20">
    <property type="match status" value="1"/>
</dbReference>
<name>A4TWK3_9PROT</name>
<dbReference type="SUPFAM" id="SSF56925">
    <property type="entry name" value="OMPA-like"/>
    <property type="match status" value="1"/>
</dbReference>
<dbReference type="InterPro" id="IPR027385">
    <property type="entry name" value="Beta-barrel_OMP"/>
</dbReference>
<dbReference type="PANTHER" id="PTHR34001:SF3">
    <property type="entry name" value="BLL7405 PROTEIN"/>
    <property type="match status" value="1"/>
</dbReference>
<dbReference type="Pfam" id="PF13505">
    <property type="entry name" value="OMP_b-brl"/>
    <property type="match status" value="1"/>
</dbReference>
<reference evidence="7" key="1">
    <citation type="journal article" date="2007" name="J. Bacteriol.">
        <title>Comparative genome analysis of four magnetotactic bacteria reveals a complex set of group-specific genes implicated in magnetosome biomineralization and function.</title>
        <authorList>
            <person name="Richter M."/>
            <person name="Kube M."/>
            <person name="Bazylinski D.A."/>
            <person name="Lombardot T."/>
            <person name="Gloeckner F.O."/>
            <person name="Reinhardt R."/>
            <person name="Schueler D."/>
        </authorList>
    </citation>
    <scope>NUCLEOTIDE SEQUENCE</scope>
    <source>
        <strain evidence="7">MSR-1</strain>
    </source>
</reference>
<dbReference type="PANTHER" id="PTHR34001">
    <property type="entry name" value="BLL7405 PROTEIN"/>
    <property type="match status" value="1"/>
</dbReference>
<keyword evidence="2 5" id="KW-0732">Signal</keyword>
<feature type="chain" id="PRO_5002673142" evidence="5">
    <location>
        <begin position="24"/>
        <end position="256"/>
    </location>
</feature>
<evidence type="ECO:0000256" key="2">
    <source>
        <dbReference type="ARBA" id="ARBA00022729"/>
    </source>
</evidence>
<evidence type="ECO:0000256" key="1">
    <source>
        <dbReference type="ARBA" id="ARBA00004370"/>
    </source>
</evidence>
<evidence type="ECO:0000313" key="7">
    <source>
        <dbReference type="EMBL" id="CAM75010.1"/>
    </source>
</evidence>
<accession>A4TWK3</accession>
<gene>
    <name evidence="7" type="ORF">MGR_2717</name>
</gene>
<comment type="subcellular location">
    <subcellularLocation>
        <location evidence="1">Membrane</location>
    </subcellularLocation>
</comment>
<dbReference type="InterPro" id="IPR011250">
    <property type="entry name" value="OMP/PagP_B-barrel"/>
</dbReference>
<dbReference type="EMBL" id="CU459003">
    <property type="protein sequence ID" value="CAM75010.1"/>
    <property type="molecule type" value="Genomic_DNA"/>
</dbReference>
<keyword evidence="3" id="KW-0472">Membrane</keyword>
<comment type="similarity">
    <text evidence="4">Belongs to the Omp25/RopB family.</text>
</comment>
<protein>
    <submittedName>
        <fullName evidence="7">Outer membrane protein Omp31</fullName>
    </submittedName>
</protein>
<sequence>MRGHKAALVCSFVGWMSSGVALAQSAPTVDWSGFYIGGLVGATNSQTQAKTTVGYQKYLNATDARQMAQAGDSDLSQWQPSVGLVGGYGKQFGHVLLGLEASANSIYLNDERTVSENYVSTPASRFILRQSVRADWMATLRPRLGWAEDNWLGYVTGGLSVTQLQLDTLFVDNAFSGYSKSSDTKIRTGWSLGFGGEYALSGGWALRGEYLYTNFGALKSMSETTSTNDSGGSLAHKAELDTHAVMVGLTYRFKGF</sequence>
<dbReference type="InterPro" id="IPR051692">
    <property type="entry name" value="OMP-like"/>
</dbReference>
<evidence type="ECO:0000256" key="5">
    <source>
        <dbReference type="SAM" id="SignalP"/>
    </source>
</evidence>
<evidence type="ECO:0000256" key="4">
    <source>
        <dbReference type="ARBA" id="ARBA00038306"/>
    </source>
</evidence>
<dbReference type="GO" id="GO:0016020">
    <property type="term" value="C:membrane"/>
    <property type="evidence" value="ECO:0007669"/>
    <property type="project" value="UniProtKB-SubCell"/>
</dbReference>
<organism evidence="7">
    <name type="scientific">Magnetospirillum gryphiswaldense</name>
    <dbReference type="NCBI Taxonomy" id="55518"/>
    <lineage>
        <taxon>Bacteria</taxon>
        <taxon>Pseudomonadati</taxon>
        <taxon>Pseudomonadota</taxon>
        <taxon>Alphaproteobacteria</taxon>
        <taxon>Rhodospirillales</taxon>
        <taxon>Rhodospirillaceae</taxon>
        <taxon>Magnetospirillum</taxon>
    </lineage>
</organism>
<dbReference type="AlphaFoldDB" id="A4TWK3"/>
<evidence type="ECO:0000256" key="3">
    <source>
        <dbReference type="ARBA" id="ARBA00023136"/>
    </source>
</evidence>